<sequence>MERNLAFFFRRDFRDDPVAVLNEVLGQQDSLSCLIVDYLEFSHCEPASPEKVSKTAARSKAKRVIRFLGKEASDRGIPVFVFCQRKADDLGAVRKSIGADQIEKFPQIVKLCDVFVGISHLAARPSELHVRQFANGQYMLVDAYGTTVRIPVAADFGFQRFVPRKEREPADDPVLKAQARERDLMSERHGFVKISRRALRSVAELQHPPTFNVFVFCHLIAKHAPGPDVGTFFWGAEKIAAALGLSPKVTRAALGRLLAQQLISKRGKVRRAIRYKVRGVGDKIPEDGGFFILANNLSDSARTSFLSDPVLFRVWTALIAMARFSPDPEGIFERGQIPGDASLVAQRIAEFTGDCGEEVMKAINQLMDQGRIVPFLSPFYEMPGLMIPNYRLYQCGALYRKQGNVRETKRYVQANEREDCGNLEGN</sequence>
<dbReference type="Proteomes" id="UP000501812">
    <property type="component" value="Chromosome"/>
</dbReference>
<dbReference type="KEGG" id="luo:HHL09_05620"/>
<protein>
    <submittedName>
        <fullName evidence="1">Uncharacterized protein</fullName>
    </submittedName>
</protein>
<evidence type="ECO:0000313" key="1">
    <source>
        <dbReference type="EMBL" id="QJE95276.1"/>
    </source>
</evidence>
<evidence type="ECO:0000313" key="2">
    <source>
        <dbReference type="Proteomes" id="UP000501812"/>
    </source>
</evidence>
<keyword evidence="2" id="KW-1185">Reference proteome</keyword>
<name>A0A858RDW3_9BACT</name>
<dbReference type="RefSeq" id="WP_169453570.1">
    <property type="nucleotide sequence ID" value="NZ_CP051774.1"/>
</dbReference>
<accession>A0A858RDW3</accession>
<dbReference type="AlphaFoldDB" id="A0A858RDW3"/>
<dbReference type="EMBL" id="CP051774">
    <property type="protein sequence ID" value="QJE95276.1"/>
    <property type="molecule type" value="Genomic_DNA"/>
</dbReference>
<gene>
    <name evidence="1" type="ORF">HHL09_05620</name>
</gene>
<proteinExistence type="predicted"/>
<reference evidence="1 2" key="1">
    <citation type="submission" date="2020-04" db="EMBL/GenBank/DDBJ databases">
        <title>Luteolibacter sp. G-1-1-1 isolated from soil.</title>
        <authorList>
            <person name="Dahal R.H."/>
        </authorList>
    </citation>
    <scope>NUCLEOTIDE SEQUENCE [LARGE SCALE GENOMIC DNA]</scope>
    <source>
        <strain evidence="1 2">G-1-1-1</strain>
    </source>
</reference>
<organism evidence="1 2">
    <name type="scientific">Luteolibacter luteus</name>
    <dbReference type="NCBI Taxonomy" id="2728835"/>
    <lineage>
        <taxon>Bacteria</taxon>
        <taxon>Pseudomonadati</taxon>
        <taxon>Verrucomicrobiota</taxon>
        <taxon>Verrucomicrobiia</taxon>
        <taxon>Verrucomicrobiales</taxon>
        <taxon>Verrucomicrobiaceae</taxon>
        <taxon>Luteolibacter</taxon>
    </lineage>
</organism>